<name>A0AAE8YGD0_9VIRU</name>
<dbReference type="EMBL" id="MZ673484">
    <property type="protein sequence ID" value="UFQ21625.1"/>
    <property type="molecule type" value="Genomic_DNA"/>
</dbReference>
<proteinExistence type="predicted"/>
<protein>
    <submittedName>
        <fullName evidence="1">LO1b</fullName>
    </submittedName>
</protein>
<accession>A0AAE8YGD0</accession>
<organism evidence="1 2">
    <name type="scientific">Micropterus dolomieu adomavirus 1</name>
    <dbReference type="NCBI Taxonomy" id="2744370"/>
    <lineage>
        <taxon>Viruses</taxon>
        <taxon>Adomaviruses</taxon>
    </lineage>
</organism>
<evidence type="ECO:0000313" key="1">
    <source>
        <dbReference type="EMBL" id="UFQ21625.1"/>
    </source>
</evidence>
<reference evidence="1" key="1">
    <citation type="submission" date="2021-07" db="EMBL/GenBank/DDBJ databases">
        <title>Novel Adomaviruses Associated with Blotchy Bass Syndrome and Mucoid Lesions on Smallmouth Bass (Micropterus dolomieu).</title>
        <authorList>
            <person name="Iwanowicz L.R."/>
            <person name="Young K.T."/>
            <person name="Adams C.R."/>
            <person name="Blazer V.S."/>
            <person name="Walsh H.L."/>
            <person name="Raines C.D."/>
            <person name="Cornman R.S."/>
        </authorList>
    </citation>
    <scope>NUCLEOTIDE SEQUENCE</scope>
    <source>
        <strain evidence="1">SUSMA89</strain>
    </source>
</reference>
<dbReference type="Proteomes" id="UP001242828">
    <property type="component" value="Segment"/>
</dbReference>
<sequence length="135" mass="16006">MCNCAFGLEYFNPKCMYKCAFGFEYFCPTVRKLDSKKKIKDHAHMCVWIQVFIPKMHCLSVLLDMNAFDQTHVLLWIVMFACTTVRLDWKIMHVQVCFCIRVRSDKRTKTKAQLHMCTLAFSRTFSVHKLLRSHD</sequence>
<evidence type="ECO:0000313" key="2">
    <source>
        <dbReference type="Proteomes" id="UP001242828"/>
    </source>
</evidence>